<reference evidence="1" key="1">
    <citation type="journal article" date="2021" name="Proc. Natl. Acad. Sci. U.S.A.">
        <title>A Catalog of Tens of Thousands of Viruses from Human Metagenomes Reveals Hidden Associations with Chronic Diseases.</title>
        <authorList>
            <person name="Tisza M.J."/>
            <person name="Buck C.B."/>
        </authorList>
    </citation>
    <scope>NUCLEOTIDE SEQUENCE</scope>
    <source>
        <strain evidence="1">CtjH82</strain>
    </source>
</reference>
<accession>A0A8S5T745</accession>
<proteinExistence type="predicted"/>
<protein>
    <submittedName>
        <fullName evidence="1">PTS system, IIA component-beta structure, beta-barrel, dimer, Structural.57A</fullName>
    </submittedName>
</protein>
<organism evidence="1">
    <name type="scientific">Myoviridae sp. ctjH82</name>
    <dbReference type="NCBI Taxonomy" id="2827704"/>
    <lineage>
        <taxon>Viruses</taxon>
        <taxon>Duplodnaviria</taxon>
        <taxon>Heunggongvirae</taxon>
        <taxon>Uroviricota</taxon>
        <taxon>Caudoviricetes</taxon>
    </lineage>
</organism>
<name>A0A8S5T745_9CAUD</name>
<evidence type="ECO:0000313" key="1">
    <source>
        <dbReference type="EMBL" id="DAF59081.1"/>
    </source>
</evidence>
<dbReference type="EMBL" id="BK032762">
    <property type="protein sequence ID" value="DAF59081.1"/>
    <property type="molecule type" value="Genomic_DNA"/>
</dbReference>
<sequence>MRHRGKTCCTFVGRDVWTNCREVGHCVWDGWHQQGAPDVICDEEDG</sequence>